<dbReference type="OMA" id="HMERSPE"/>
<dbReference type="Proteomes" id="UP000001514">
    <property type="component" value="Unassembled WGS sequence"/>
</dbReference>
<dbReference type="GO" id="GO:0008798">
    <property type="term" value="F:beta-aspartyl-peptidase activity"/>
    <property type="evidence" value="ECO:0007669"/>
    <property type="project" value="InterPro"/>
</dbReference>
<comment type="similarity">
    <text evidence="2">Belongs to the metallo-dependent hydrolases superfamily. Hydantoinase/dihydropyrimidinase family.</text>
</comment>
<evidence type="ECO:0000256" key="4">
    <source>
        <dbReference type="ARBA" id="ARBA00039113"/>
    </source>
</evidence>
<feature type="domain" description="Amidohydrolase-related" evidence="5">
    <location>
        <begin position="56"/>
        <end position="376"/>
    </location>
</feature>
<keyword evidence="7" id="KW-1185">Reference proteome</keyword>
<dbReference type="Gramene" id="EFJ17034">
    <property type="protein sequence ID" value="EFJ17034"/>
    <property type="gene ID" value="SELMODRAFT_115476"/>
</dbReference>
<dbReference type="EC" id="3.5.2.2" evidence="4"/>
<dbReference type="EMBL" id="GL377616">
    <property type="protein sequence ID" value="EFJ17034.1"/>
    <property type="molecule type" value="Genomic_DNA"/>
</dbReference>
<dbReference type="HOGENOM" id="CLU_058216_0_0_1"/>
<dbReference type="InterPro" id="IPR011059">
    <property type="entry name" value="Metal-dep_hydrolase_composite"/>
</dbReference>
<dbReference type="InParanoid" id="D8SET7"/>
<dbReference type="SUPFAM" id="SSF51556">
    <property type="entry name" value="Metallo-dependent hydrolases"/>
    <property type="match status" value="1"/>
</dbReference>
<dbReference type="InterPro" id="IPR050378">
    <property type="entry name" value="Metallo-dep_Hydrolases_sf"/>
</dbReference>
<reference evidence="6 7" key="1">
    <citation type="journal article" date="2011" name="Science">
        <title>The Selaginella genome identifies genetic changes associated with the evolution of vascular plants.</title>
        <authorList>
            <person name="Banks J.A."/>
            <person name="Nishiyama T."/>
            <person name="Hasebe M."/>
            <person name="Bowman J.L."/>
            <person name="Gribskov M."/>
            <person name="dePamphilis C."/>
            <person name="Albert V.A."/>
            <person name="Aono N."/>
            <person name="Aoyama T."/>
            <person name="Ambrose B.A."/>
            <person name="Ashton N.W."/>
            <person name="Axtell M.J."/>
            <person name="Barker E."/>
            <person name="Barker M.S."/>
            <person name="Bennetzen J.L."/>
            <person name="Bonawitz N.D."/>
            <person name="Chapple C."/>
            <person name="Cheng C."/>
            <person name="Correa L.G."/>
            <person name="Dacre M."/>
            <person name="DeBarry J."/>
            <person name="Dreyer I."/>
            <person name="Elias M."/>
            <person name="Engstrom E.M."/>
            <person name="Estelle M."/>
            <person name="Feng L."/>
            <person name="Finet C."/>
            <person name="Floyd S.K."/>
            <person name="Frommer W.B."/>
            <person name="Fujita T."/>
            <person name="Gramzow L."/>
            <person name="Gutensohn M."/>
            <person name="Harholt J."/>
            <person name="Hattori M."/>
            <person name="Heyl A."/>
            <person name="Hirai T."/>
            <person name="Hiwatashi Y."/>
            <person name="Ishikawa M."/>
            <person name="Iwata M."/>
            <person name="Karol K.G."/>
            <person name="Koehler B."/>
            <person name="Kolukisaoglu U."/>
            <person name="Kubo M."/>
            <person name="Kurata T."/>
            <person name="Lalonde S."/>
            <person name="Li K."/>
            <person name="Li Y."/>
            <person name="Litt A."/>
            <person name="Lyons E."/>
            <person name="Manning G."/>
            <person name="Maruyama T."/>
            <person name="Michael T.P."/>
            <person name="Mikami K."/>
            <person name="Miyazaki S."/>
            <person name="Morinaga S."/>
            <person name="Murata T."/>
            <person name="Mueller-Roeber B."/>
            <person name="Nelson D.R."/>
            <person name="Obara M."/>
            <person name="Oguri Y."/>
            <person name="Olmstead R.G."/>
            <person name="Onodera N."/>
            <person name="Petersen B.L."/>
            <person name="Pils B."/>
            <person name="Prigge M."/>
            <person name="Rensing S.A."/>
            <person name="Riano-Pachon D.M."/>
            <person name="Roberts A.W."/>
            <person name="Sato Y."/>
            <person name="Scheller H.V."/>
            <person name="Schulz B."/>
            <person name="Schulz C."/>
            <person name="Shakirov E.V."/>
            <person name="Shibagaki N."/>
            <person name="Shinohara N."/>
            <person name="Shippen D.E."/>
            <person name="Soerensen I."/>
            <person name="Sotooka R."/>
            <person name="Sugimoto N."/>
            <person name="Sugita M."/>
            <person name="Sumikawa N."/>
            <person name="Tanurdzic M."/>
            <person name="Theissen G."/>
            <person name="Ulvskov P."/>
            <person name="Wakazuki S."/>
            <person name="Weng J.K."/>
            <person name="Willats W.W."/>
            <person name="Wipf D."/>
            <person name="Wolf P.G."/>
            <person name="Yang L."/>
            <person name="Zimmer A.D."/>
            <person name="Zhu Q."/>
            <person name="Mitros T."/>
            <person name="Hellsten U."/>
            <person name="Loque D."/>
            <person name="Otillar R."/>
            <person name="Salamov A."/>
            <person name="Schmutz J."/>
            <person name="Shapiro H."/>
            <person name="Lindquist E."/>
            <person name="Lucas S."/>
            <person name="Rokhsar D."/>
            <person name="Grigoriev I.V."/>
        </authorList>
    </citation>
    <scope>NUCLEOTIDE SEQUENCE [LARGE SCALE GENOMIC DNA]</scope>
</reference>
<proteinExistence type="inferred from homology"/>
<dbReference type="PIRSF" id="PIRSF001238">
    <property type="entry name" value="IadA"/>
    <property type="match status" value="1"/>
</dbReference>
<evidence type="ECO:0000313" key="6">
    <source>
        <dbReference type="EMBL" id="EFJ17034.1"/>
    </source>
</evidence>
<dbReference type="PANTHER" id="PTHR11647:SF1">
    <property type="entry name" value="COLLAPSIN RESPONSE MEDIATOR PROTEIN"/>
    <property type="match status" value="1"/>
</dbReference>
<name>D8SET7_SELML</name>
<dbReference type="PANTHER" id="PTHR11647">
    <property type="entry name" value="HYDRANTOINASE/DIHYDROPYRIMIDINASE FAMILY MEMBER"/>
    <property type="match status" value="1"/>
</dbReference>
<dbReference type="eggNOG" id="ENOG502RKJK">
    <property type="taxonomic scope" value="Eukaryota"/>
</dbReference>
<accession>D8SET7</accession>
<dbReference type="Pfam" id="PF01979">
    <property type="entry name" value="Amidohydro_1"/>
    <property type="match status" value="1"/>
</dbReference>
<dbReference type="InterPro" id="IPR010229">
    <property type="entry name" value="Pept_M38_dipep"/>
</dbReference>
<evidence type="ECO:0000256" key="1">
    <source>
        <dbReference type="ARBA" id="ARBA00001947"/>
    </source>
</evidence>
<gene>
    <name evidence="6" type="ORF">SELMODRAFT_115476</name>
</gene>
<evidence type="ECO:0000256" key="3">
    <source>
        <dbReference type="ARBA" id="ARBA00036696"/>
    </source>
</evidence>
<comment type="cofactor">
    <cofactor evidence="1">
        <name>Zn(2+)</name>
        <dbReference type="ChEBI" id="CHEBI:29105"/>
    </cofactor>
</comment>
<dbReference type="OrthoDB" id="5595695at2759"/>
<dbReference type="InterPro" id="IPR006680">
    <property type="entry name" value="Amidohydro-rel"/>
</dbReference>
<comment type="catalytic activity">
    <reaction evidence="3">
        <text>5,6-dihydrouracil + H2O = 3-(carbamoylamino)propanoate + H(+)</text>
        <dbReference type="Rhea" id="RHEA:16121"/>
        <dbReference type="ChEBI" id="CHEBI:11892"/>
        <dbReference type="ChEBI" id="CHEBI:15377"/>
        <dbReference type="ChEBI" id="CHEBI:15378"/>
        <dbReference type="ChEBI" id="CHEBI:15901"/>
        <dbReference type="EC" id="3.5.2.2"/>
    </reaction>
</comment>
<organism evidence="7">
    <name type="scientific">Selaginella moellendorffii</name>
    <name type="common">Spikemoss</name>
    <dbReference type="NCBI Taxonomy" id="88036"/>
    <lineage>
        <taxon>Eukaryota</taxon>
        <taxon>Viridiplantae</taxon>
        <taxon>Streptophyta</taxon>
        <taxon>Embryophyta</taxon>
        <taxon>Tracheophyta</taxon>
        <taxon>Lycopodiopsida</taxon>
        <taxon>Selaginellales</taxon>
        <taxon>Selaginellaceae</taxon>
        <taxon>Selaginella</taxon>
    </lineage>
</organism>
<dbReference type="GO" id="GO:0004157">
    <property type="term" value="F:dihydropyrimidinase activity"/>
    <property type="evidence" value="ECO:0007669"/>
    <property type="project" value="UniProtKB-EC"/>
</dbReference>
<evidence type="ECO:0000259" key="5">
    <source>
        <dbReference type="Pfam" id="PF01979"/>
    </source>
</evidence>
<evidence type="ECO:0000256" key="2">
    <source>
        <dbReference type="ARBA" id="ARBA00008829"/>
    </source>
</evidence>
<dbReference type="SUPFAM" id="SSF51338">
    <property type="entry name" value="Composite domain of metallo-dependent hydrolases"/>
    <property type="match status" value="1"/>
</dbReference>
<dbReference type="Gene3D" id="3.20.20.140">
    <property type="entry name" value="Metal-dependent hydrolases"/>
    <property type="match status" value="1"/>
</dbReference>
<dbReference type="KEGG" id="smo:SELMODRAFT_115476"/>
<dbReference type="NCBIfam" id="TIGR01975">
    <property type="entry name" value="isoAsp_dipep"/>
    <property type="match status" value="1"/>
</dbReference>
<evidence type="ECO:0000313" key="7">
    <source>
        <dbReference type="Proteomes" id="UP000001514"/>
    </source>
</evidence>
<dbReference type="Gene3D" id="2.30.40.10">
    <property type="entry name" value="Urease, subunit C, domain 1"/>
    <property type="match status" value="1"/>
</dbReference>
<dbReference type="AlphaFoldDB" id="D8SET7"/>
<protein>
    <recommendedName>
        <fullName evidence="4">dihydropyrimidinase</fullName>
        <ecNumber evidence="4">3.5.2.2</ecNumber>
    </recommendedName>
</protein>
<dbReference type="InterPro" id="IPR032466">
    <property type="entry name" value="Metal_Hydrolase"/>
</dbReference>
<sequence length="390" mass="41703">MILVKNGLVYTPEPIGKAHILLGGGSVLAVFSEQQFPWINLTGIPLLEVIDVEGDIVVPGLIDMHVHITGGGGEMGPSSRTPEAGLAEILEAGITTLVGVLGTDCVSRSLENLRTKAKALQEEGITAYMWSGCYRVPSPTLTGNLVRDLQLINEVIGAGEIAISDHRGSWPSTEELLHLVSDARVGGMLSGKAGIVHFHVGSASSLLDPLWSVFNASREAIPLTQMIPTHVSHRGPELVKAAEVWVKAGGLVDFTSDQEGETASYDALKDWADRDVPTTAVSISSDAFGSLPVFDSKGNLVKYAVASPLANLNTIRRLIREAEWKVENAISLSTKNPAKFLSLSHKGHLSPGSDGDVLVLDQSSLDVKYVIAKGRLLRTPSWTKKGLFEH</sequence>